<gene>
    <name evidence="2" type="ORF">GCM10017781_26030</name>
    <name evidence="3" type="ORF">HNQ07_002645</name>
</gene>
<dbReference type="Proteomes" id="UP000619376">
    <property type="component" value="Unassembled WGS sequence"/>
</dbReference>
<protein>
    <submittedName>
        <fullName evidence="3">Uncharacterized protein</fullName>
    </submittedName>
</protein>
<evidence type="ECO:0000313" key="5">
    <source>
        <dbReference type="Proteomes" id="UP000619376"/>
    </source>
</evidence>
<sequence length="221" mass="23268">MPRPVHLVLSLLLGGGVVHAQPATPPALLDGLRLYVASFEPLPGETSLLAYARRETLEWTAFQNLYSVQVTDARAGTLDWRGHSATGGASVFTTLRAATYAAGGKSLLVVNREWCMAGACQTRTAFGWLDGGRLTAVKDTAVIPLIRDADFYAGPVPPCLRGVTLNVSYLPARQGGALSVMAVAPRAAQVACAQAGVAPEAVTRPLTLTWAPGAGKFRKGW</sequence>
<evidence type="ECO:0000313" key="4">
    <source>
        <dbReference type="Proteomes" id="UP000539473"/>
    </source>
</evidence>
<reference evidence="5" key="2">
    <citation type="journal article" date="2019" name="Int. J. Syst. Evol. Microbiol.">
        <title>The Global Catalogue of Microorganisms (GCM) 10K type strain sequencing project: providing services to taxonomists for standard genome sequencing and annotation.</title>
        <authorList>
            <consortium name="The Broad Institute Genomics Platform"/>
            <consortium name="The Broad Institute Genome Sequencing Center for Infectious Disease"/>
            <person name="Wu L."/>
            <person name="Ma J."/>
        </authorList>
    </citation>
    <scope>NUCLEOTIDE SEQUENCE [LARGE SCALE GENOMIC DNA]</scope>
    <source>
        <strain evidence="5">CGMCC 1.18437</strain>
    </source>
</reference>
<dbReference type="EMBL" id="JACHFK010000006">
    <property type="protein sequence ID" value="MBB5377172.1"/>
    <property type="molecule type" value="Genomic_DNA"/>
</dbReference>
<evidence type="ECO:0000313" key="3">
    <source>
        <dbReference type="EMBL" id="MBB5377172.1"/>
    </source>
</evidence>
<proteinExistence type="predicted"/>
<comment type="caution">
    <text evidence="3">The sequence shown here is derived from an EMBL/GenBank/DDBJ whole genome shotgun (WGS) entry which is preliminary data.</text>
</comment>
<accession>A0A7W8KFC7</accession>
<feature type="signal peptide" evidence="1">
    <location>
        <begin position="1"/>
        <end position="20"/>
    </location>
</feature>
<dbReference type="Proteomes" id="UP000539473">
    <property type="component" value="Unassembled WGS sequence"/>
</dbReference>
<name>A0A7W8KFC7_9DEIO</name>
<evidence type="ECO:0000256" key="1">
    <source>
        <dbReference type="SAM" id="SignalP"/>
    </source>
</evidence>
<reference evidence="2" key="1">
    <citation type="journal article" date="2014" name="Int. J. Syst. Evol. Microbiol.">
        <title>Complete genome of a new Firmicutes species belonging to the dominant human colonic microbiota ('Ruminococcus bicirculans') reveals two chromosomes and a selective capacity to utilize plant glucans.</title>
        <authorList>
            <consortium name="NISC Comparative Sequencing Program"/>
            <person name="Wegmann U."/>
            <person name="Louis P."/>
            <person name="Goesmann A."/>
            <person name="Henrissat B."/>
            <person name="Duncan S.H."/>
            <person name="Flint H.J."/>
        </authorList>
    </citation>
    <scope>NUCLEOTIDE SEQUENCE</scope>
    <source>
        <strain evidence="2">CGMCC 1.18437</strain>
    </source>
</reference>
<reference evidence="3 4" key="3">
    <citation type="submission" date="2020-08" db="EMBL/GenBank/DDBJ databases">
        <title>Genomic Encyclopedia of Type Strains, Phase IV (KMG-IV): sequencing the most valuable type-strain genomes for metagenomic binning, comparative biology and taxonomic classification.</title>
        <authorList>
            <person name="Goeker M."/>
        </authorList>
    </citation>
    <scope>NUCLEOTIDE SEQUENCE [LARGE SCALE GENOMIC DNA]</scope>
    <source>
        <strain evidence="3 4">DSM 27521</strain>
    </source>
</reference>
<reference evidence="2" key="4">
    <citation type="submission" date="2024-05" db="EMBL/GenBank/DDBJ databases">
        <authorList>
            <person name="Sun Q."/>
            <person name="Zhou Y."/>
        </authorList>
    </citation>
    <scope>NUCLEOTIDE SEQUENCE</scope>
    <source>
        <strain evidence="2">CGMCC 1.18437</strain>
    </source>
</reference>
<keyword evidence="5" id="KW-1185">Reference proteome</keyword>
<dbReference type="EMBL" id="BNAJ01000006">
    <property type="protein sequence ID" value="GHF48446.1"/>
    <property type="molecule type" value="Genomic_DNA"/>
</dbReference>
<dbReference type="RefSeq" id="WP_184112470.1">
    <property type="nucleotide sequence ID" value="NZ_BNAJ01000006.1"/>
</dbReference>
<keyword evidence="1" id="KW-0732">Signal</keyword>
<evidence type="ECO:0000313" key="2">
    <source>
        <dbReference type="EMBL" id="GHF48446.1"/>
    </source>
</evidence>
<dbReference type="AlphaFoldDB" id="A0A7W8KFC7"/>
<feature type="chain" id="PRO_5030964970" evidence="1">
    <location>
        <begin position="21"/>
        <end position="221"/>
    </location>
</feature>
<organism evidence="3 4">
    <name type="scientific">Deinococcus metalli</name>
    <dbReference type="NCBI Taxonomy" id="1141878"/>
    <lineage>
        <taxon>Bacteria</taxon>
        <taxon>Thermotogati</taxon>
        <taxon>Deinococcota</taxon>
        <taxon>Deinococci</taxon>
        <taxon>Deinococcales</taxon>
        <taxon>Deinococcaceae</taxon>
        <taxon>Deinococcus</taxon>
    </lineage>
</organism>